<protein>
    <recommendedName>
        <fullName evidence="4">Phage holin family protein</fullName>
    </recommendedName>
</protein>
<accession>A0A927D4N7</accession>
<gene>
    <name evidence="2" type="ORF">H9Q16_14370</name>
</gene>
<keyword evidence="1" id="KW-1133">Transmembrane helix</keyword>
<proteinExistence type="predicted"/>
<evidence type="ECO:0000256" key="1">
    <source>
        <dbReference type="SAM" id="Phobius"/>
    </source>
</evidence>
<reference evidence="2" key="1">
    <citation type="submission" date="2020-08" db="EMBL/GenBank/DDBJ databases">
        <title>Sulfitobacter aestuariivivens sp. nov., isolated from a tidal flat.</title>
        <authorList>
            <person name="Park S."/>
            <person name="Yoon J.-H."/>
        </authorList>
    </citation>
    <scope>NUCLEOTIDE SEQUENCE</scope>
    <source>
        <strain evidence="2">TSTF-M16</strain>
    </source>
</reference>
<dbReference type="Proteomes" id="UP000635142">
    <property type="component" value="Unassembled WGS sequence"/>
</dbReference>
<sequence>MIQAFLVRAKVSAAHTAQTAVLGLVGLMALLVGLAFFTLAAWLGLSAVTTPLNAALIIGAVYFGLAFVIFAVIALRARTKRLAHTALQTPHPAAPATAEGMAGIIAAFLAGLTAGRKSIR</sequence>
<keyword evidence="3" id="KW-1185">Reference proteome</keyword>
<dbReference type="RefSeq" id="WP_191076111.1">
    <property type="nucleotide sequence ID" value="NZ_JACTAG010000002.1"/>
</dbReference>
<evidence type="ECO:0000313" key="3">
    <source>
        <dbReference type="Proteomes" id="UP000635142"/>
    </source>
</evidence>
<comment type="caution">
    <text evidence="2">The sequence shown here is derived from an EMBL/GenBank/DDBJ whole genome shotgun (WGS) entry which is preliminary data.</text>
</comment>
<feature type="transmembrane region" description="Helical" evidence="1">
    <location>
        <begin position="54"/>
        <end position="75"/>
    </location>
</feature>
<evidence type="ECO:0000313" key="2">
    <source>
        <dbReference type="EMBL" id="MBD3665115.1"/>
    </source>
</evidence>
<organism evidence="2 3">
    <name type="scientific">Sulfitobacter aestuariivivens</name>
    <dbReference type="NCBI Taxonomy" id="2766981"/>
    <lineage>
        <taxon>Bacteria</taxon>
        <taxon>Pseudomonadati</taxon>
        <taxon>Pseudomonadota</taxon>
        <taxon>Alphaproteobacteria</taxon>
        <taxon>Rhodobacterales</taxon>
        <taxon>Roseobacteraceae</taxon>
        <taxon>Sulfitobacter</taxon>
    </lineage>
</organism>
<name>A0A927D4N7_9RHOB</name>
<feature type="transmembrane region" description="Helical" evidence="1">
    <location>
        <begin position="21"/>
        <end position="42"/>
    </location>
</feature>
<evidence type="ECO:0008006" key="4">
    <source>
        <dbReference type="Google" id="ProtNLM"/>
    </source>
</evidence>
<dbReference type="AlphaFoldDB" id="A0A927D4N7"/>
<dbReference type="EMBL" id="JACTAG010000002">
    <property type="protein sequence ID" value="MBD3665115.1"/>
    <property type="molecule type" value="Genomic_DNA"/>
</dbReference>
<keyword evidence="1" id="KW-0472">Membrane</keyword>
<keyword evidence="1" id="KW-0812">Transmembrane</keyword>